<dbReference type="OrthoDB" id="9787471at2"/>
<dbReference type="RefSeq" id="WP_119748211.1">
    <property type="nucleotide sequence ID" value="NZ_QZCG01000005.1"/>
</dbReference>
<dbReference type="PANTHER" id="PTHR43467:SF1">
    <property type="entry name" value="PRECORRIN-6A SYNTHASE [DEACETYLATING]"/>
    <property type="match status" value="1"/>
</dbReference>
<dbReference type="GO" id="GO:0032259">
    <property type="term" value="P:methylation"/>
    <property type="evidence" value="ECO:0007669"/>
    <property type="project" value="UniProtKB-KW"/>
</dbReference>
<dbReference type="Pfam" id="PF00590">
    <property type="entry name" value="TP_methylase"/>
    <property type="match status" value="1"/>
</dbReference>
<keyword evidence="5 6" id="KW-0949">S-adenosyl-L-methionine</keyword>
<dbReference type="GO" id="GO:0043819">
    <property type="term" value="F:precorrin-6A synthase (deacetylating) activity"/>
    <property type="evidence" value="ECO:0007669"/>
    <property type="project" value="UniProtKB-EC"/>
</dbReference>
<dbReference type="AlphaFoldDB" id="A0A418SYF9"/>
<name>A0A418SYF9_9RHOB</name>
<dbReference type="CDD" id="cd11643">
    <property type="entry name" value="Precorrin-6A-synthase"/>
    <property type="match status" value="1"/>
</dbReference>
<evidence type="ECO:0000256" key="2">
    <source>
        <dbReference type="ARBA" id="ARBA00022573"/>
    </source>
</evidence>
<dbReference type="InterPro" id="IPR012797">
    <property type="entry name" value="CobF"/>
</dbReference>
<evidence type="ECO:0000259" key="7">
    <source>
        <dbReference type="Pfam" id="PF00590"/>
    </source>
</evidence>
<dbReference type="InterPro" id="IPR000878">
    <property type="entry name" value="4pyrrol_Mease"/>
</dbReference>
<dbReference type="EMBL" id="QZCG01000005">
    <property type="protein sequence ID" value="RJE85978.1"/>
    <property type="molecule type" value="Genomic_DNA"/>
</dbReference>
<dbReference type="PANTHER" id="PTHR43467">
    <property type="entry name" value="COBALT-PRECORRIN-2 C(20)-METHYLTRANSFERASE"/>
    <property type="match status" value="1"/>
</dbReference>
<dbReference type="InterPro" id="IPR035996">
    <property type="entry name" value="4pyrrol_Methylase_sf"/>
</dbReference>
<dbReference type="Gene3D" id="3.40.1010.10">
    <property type="entry name" value="Cobalt-precorrin-4 Transmethylase, Domain 1"/>
    <property type="match status" value="1"/>
</dbReference>
<dbReference type="GO" id="GO:0009236">
    <property type="term" value="P:cobalamin biosynthetic process"/>
    <property type="evidence" value="ECO:0007669"/>
    <property type="project" value="UniProtKB-KW"/>
</dbReference>
<sequence length="263" mass="28245">MELWLIGIGTGNPDHLTLQAVKAINGADLILIPRKGEEKADLADLRRAICAEMLTNPRTILSEFDLPVRAAEGDYLNGVADWHDAIAESWRAAIGRHPQAMKVALLIWGDPALYDSSLRIAERLARHVDLSVHVVPGIMSPQALTAAHGVPMNQLGAPFLVTTGRRLRDHGWPDGVDTLLVMLDGECSFQTLKPDGISIWWGAYLGMPQQIVDAGPLAETGPGIVAARKVARARHGWIMDIYLLRRGPGTGMPGQGSAAGAGP</sequence>
<keyword evidence="2" id="KW-0169">Cobalamin biosynthesis</keyword>
<keyword evidence="4 6" id="KW-0808">Transferase</keyword>
<evidence type="ECO:0000256" key="4">
    <source>
        <dbReference type="ARBA" id="ARBA00022679"/>
    </source>
</evidence>
<evidence type="ECO:0000256" key="5">
    <source>
        <dbReference type="ARBA" id="ARBA00022691"/>
    </source>
</evidence>
<comment type="caution">
    <text evidence="8">The sequence shown here is derived from an EMBL/GenBank/DDBJ whole genome shotgun (WGS) entry which is preliminary data.</text>
</comment>
<protein>
    <recommendedName>
        <fullName evidence="6">Precorrin-6A synthase [deacetylating]</fullName>
        <ecNumber evidence="6">2.1.1.152</ecNumber>
    </recommendedName>
</protein>
<evidence type="ECO:0000313" key="9">
    <source>
        <dbReference type="Proteomes" id="UP000284202"/>
    </source>
</evidence>
<dbReference type="InterPro" id="IPR014777">
    <property type="entry name" value="4pyrrole_Mease_sub1"/>
</dbReference>
<dbReference type="Gene3D" id="3.30.950.10">
    <property type="entry name" value="Methyltransferase, Cobalt-precorrin-4 Transmethylase, Domain 2"/>
    <property type="match status" value="1"/>
</dbReference>
<evidence type="ECO:0000256" key="6">
    <source>
        <dbReference type="PIRNR" id="PIRNR036525"/>
    </source>
</evidence>
<keyword evidence="9" id="KW-1185">Reference proteome</keyword>
<feature type="domain" description="Tetrapyrrole methylase" evidence="7">
    <location>
        <begin position="3"/>
        <end position="219"/>
    </location>
</feature>
<dbReference type="Proteomes" id="UP000284202">
    <property type="component" value="Unassembled WGS sequence"/>
</dbReference>
<evidence type="ECO:0000313" key="8">
    <source>
        <dbReference type="EMBL" id="RJE85978.1"/>
    </source>
</evidence>
<keyword evidence="3 6" id="KW-0489">Methyltransferase</keyword>
<comment type="catalytic activity">
    <reaction evidence="6">
        <text>precorrin-5 + S-adenosyl-L-methionine + H2O = precorrin-6A + acetate + S-adenosyl-L-homocysteine + 2 H(+)</text>
        <dbReference type="Rhea" id="RHEA:18261"/>
        <dbReference type="ChEBI" id="CHEBI:15377"/>
        <dbReference type="ChEBI" id="CHEBI:15378"/>
        <dbReference type="ChEBI" id="CHEBI:30089"/>
        <dbReference type="ChEBI" id="CHEBI:57856"/>
        <dbReference type="ChEBI" id="CHEBI:59789"/>
        <dbReference type="ChEBI" id="CHEBI:77871"/>
        <dbReference type="ChEBI" id="CHEBI:77872"/>
        <dbReference type="EC" id="2.1.1.152"/>
    </reaction>
</comment>
<accession>A0A418SYF9</accession>
<organism evidence="8 9">
    <name type="scientific">Paracoccus onubensis</name>
    <dbReference type="NCBI Taxonomy" id="1675788"/>
    <lineage>
        <taxon>Bacteria</taxon>
        <taxon>Pseudomonadati</taxon>
        <taxon>Pseudomonadota</taxon>
        <taxon>Alphaproteobacteria</taxon>
        <taxon>Rhodobacterales</taxon>
        <taxon>Paracoccaceae</taxon>
        <taxon>Paracoccus</taxon>
    </lineage>
</organism>
<comment type="function">
    <text evidence="6">Catalyzes the methylation of C-1 in precorrin-5 and the subsequent extrusion of acetic acid from the resulting intermediate to form cobalt-precorrin-6A.</text>
</comment>
<evidence type="ECO:0000256" key="3">
    <source>
        <dbReference type="ARBA" id="ARBA00022603"/>
    </source>
</evidence>
<dbReference type="InterPro" id="IPR014776">
    <property type="entry name" value="4pyrrole_Mease_sub2"/>
</dbReference>
<reference evidence="9" key="1">
    <citation type="submission" date="2018-09" db="EMBL/GenBank/DDBJ databases">
        <title>Acidovorax cavernicola nov. sp. isolated from Gruta de las Maravillas (Aracena, Spain).</title>
        <authorList>
            <person name="Jurado V."/>
            <person name="Gutierrez-Patricio S."/>
            <person name="Gonzalez-Pimentel J.L."/>
            <person name="Miller A.Z."/>
            <person name="Laiz L."/>
            <person name="Saiz-Jimenez C."/>
        </authorList>
    </citation>
    <scope>NUCLEOTIDE SEQUENCE [LARGE SCALE GENOMIC DNA]</scope>
    <source>
        <strain evidence="9">1011MAR3C25</strain>
    </source>
</reference>
<dbReference type="NCBIfam" id="TIGR02434">
    <property type="entry name" value="CobF"/>
    <property type="match status" value="1"/>
</dbReference>
<gene>
    <name evidence="8" type="ORF">D3P04_08950</name>
</gene>
<dbReference type="EC" id="2.1.1.152" evidence="6"/>
<dbReference type="SUPFAM" id="SSF53790">
    <property type="entry name" value="Tetrapyrrole methylase"/>
    <property type="match status" value="1"/>
</dbReference>
<proteinExistence type="predicted"/>
<evidence type="ECO:0000256" key="1">
    <source>
        <dbReference type="ARBA" id="ARBA00004953"/>
    </source>
</evidence>
<comment type="pathway">
    <text evidence="1">Cofactor biosynthesis; adenosylcobalamin biosynthesis.</text>
</comment>
<dbReference type="PIRSF" id="PIRSF036525">
    <property type="entry name" value="CobF"/>
    <property type="match status" value="1"/>
</dbReference>